<accession>A0ABR9UHP1</accession>
<keyword evidence="1" id="KW-0812">Transmembrane</keyword>
<reference evidence="2 3" key="1">
    <citation type="submission" date="2020-10" db="EMBL/GenBank/DDBJ databases">
        <authorList>
            <person name="Castelo-Branco R."/>
            <person name="Eusebio N."/>
            <person name="Adriana R."/>
            <person name="Vieira A."/>
            <person name="Brugerolle De Fraissinette N."/>
            <person name="Rezende De Castro R."/>
            <person name="Schneider M.P."/>
            <person name="Vasconcelos V."/>
            <person name="Leao P.N."/>
        </authorList>
    </citation>
    <scope>NUCLEOTIDE SEQUENCE [LARGE SCALE GENOMIC DNA]</scope>
    <source>
        <strain evidence="2 3">LEGE 06226</strain>
    </source>
</reference>
<feature type="transmembrane region" description="Helical" evidence="1">
    <location>
        <begin position="89"/>
        <end position="110"/>
    </location>
</feature>
<keyword evidence="1" id="KW-0472">Membrane</keyword>
<evidence type="ECO:0000256" key="1">
    <source>
        <dbReference type="SAM" id="Phobius"/>
    </source>
</evidence>
<organism evidence="2 3">
    <name type="scientific">Planktothrix mougeotii LEGE 06226</name>
    <dbReference type="NCBI Taxonomy" id="1828728"/>
    <lineage>
        <taxon>Bacteria</taxon>
        <taxon>Bacillati</taxon>
        <taxon>Cyanobacteriota</taxon>
        <taxon>Cyanophyceae</taxon>
        <taxon>Oscillatoriophycideae</taxon>
        <taxon>Oscillatoriales</taxon>
        <taxon>Microcoleaceae</taxon>
        <taxon>Planktothrix</taxon>
    </lineage>
</organism>
<keyword evidence="1" id="KW-1133">Transmembrane helix</keyword>
<evidence type="ECO:0000313" key="3">
    <source>
        <dbReference type="Proteomes" id="UP000640725"/>
    </source>
</evidence>
<keyword evidence="3" id="KW-1185">Reference proteome</keyword>
<feature type="transmembrane region" description="Helical" evidence="1">
    <location>
        <begin position="51"/>
        <end position="69"/>
    </location>
</feature>
<name>A0ABR9UHP1_9CYAN</name>
<feature type="transmembrane region" description="Helical" evidence="1">
    <location>
        <begin position="20"/>
        <end position="45"/>
    </location>
</feature>
<protein>
    <submittedName>
        <fullName evidence="2">Uncharacterized protein</fullName>
    </submittedName>
</protein>
<gene>
    <name evidence="2" type="ORF">IQ236_17920</name>
</gene>
<feature type="transmembrane region" description="Helical" evidence="1">
    <location>
        <begin position="130"/>
        <end position="151"/>
    </location>
</feature>
<comment type="caution">
    <text evidence="2">The sequence shown here is derived from an EMBL/GenBank/DDBJ whole genome shotgun (WGS) entry which is preliminary data.</text>
</comment>
<dbReference type="EMBL" id="JADEWU010000047">
    <property type="protein sequence ID" value="MBE9145079.1"/>
    <property type="molecule type" value="Genomic_DNA"/>
</dbReference>
<sequence length="182" mass="20566">MTNKTAPKKTRKSALIDEFISLAIVNLYLALSFSVLITLNSLALLKHGIDAFNYGVAIIGALIIGKVIVLSEKLPLVERYGDKPLIISVGYKSILFTIIVLLFNIAEHFIVGLFQKESIAENLIGLKNHFFQIDIIYQIFCLFLVFIPFFITRELDEILGKGKLFNLFFKSRTLNLNQKITP</sequence>
<proteinExistence type="predicted"/>
<dbReference type="RefSeq" id="WP_193870560.1">
    <property type="nucleotide sequence ID" value="NZ_JADEWU010000047.1"/>
</dbReference>
<evidence type="ECO:0000313" key="2">
    <source>
        <dbReference type="EMBL" id="MBE9145079.1"/>
    </source>
</evidence>
<dbReference type="Proteomes" id="UP000640725">
    <property type="component" value="Unassembled WGS sequence"/>
</dbReference>